<gene>
    <name evidence="2" type="ORF">MTR_1553s0010</name>
</gene>
<name>A0A072TDF2_MEDTR</name>
<reference evidence="2 4" key="1">
    <citation type="journal article" date="2011" name="Nature">
        <title>The Medicago genome provides insight into the evolution of rhizobial symbioses.</title>
        <authorList>
            <person name="Young N.D."/>
            <person name="Debelle F."/>
            <person name="Oldroyd G.E."/>
            <person name="Geurts R."/>
            <person name="Cannon S.B."/>
            <person name="Udvardi M.K."/>
            <person name="Benedito V.A."/>
            <person name="Mayer K.F."/>
            <person name="Gouzy J."/>
            <person name="Schoof H."/>
            <person name="Van de Peer Y."/>
            <person name="Proost S."/>
            <person name="Cook D.R."/>
            <person name="Meyers B.C."/>
            <person name="Spannagl M."/>
            <person name="Cheung F."/>
            <person name="De Mita S."/>
            <person name="Krishnakumar V."/>
            <person name="Gundlach H."/>
            <person name="Zhou S."/>
            <person name="Mudge J."/>
            <person name="Bharti A.K."/>
            <person name="Murray J.D."/>
            <person name="Naoumkina M.A."/>
            <person name="Rosen B."/>
            <person name="Silverstein K.A."/>
            <person name="Tang H."/>
            <person name="Rombauts S."/>
            <person name="Zhao P.X."/>
            <person name="Zhou P."/>
            <person name="Barbe V."/>
            <person name="Bardou P."/>
            <person name="Bechner M."/>
            <person name="Bellec A."/>
            <person name="Berger A."/>
            <person name="Berges H."/>
            <person name="Bidwell S."/>
            <person name="Bisseling T."/>
            <person name="Choisne N."/>
            <person name="Couloux A."/>
            <person name="Denny R."/>
            <person name="Deshpande S."/>
            <person name="Dai X."/>
            <person name="Doyle J.J."/>
            <person name="Dudez A.M."/>
            <person name="Farmer A.D."/>
            <person name="Fouteau S."/>
            <person name="Franken C."/>
            <person name="Gibelin C."/>
            <person name="Gish J."/>
            <person name="Goldstein S."/>
            <person name="Gonzalez A.J."/>
            <person name="Green P.J."/>
            <person name="Hallab A."/>
            <person name="Hartog M."/>
            <person name="Hua A."/>
            <person name="Humphray S.J."/>
            <person name="Jeong D.H."/>
            <person name="Jing Y."/>
            <person name="Jocker A."/>
            <person name="Kenton S.M."/>
            <person name="Kim D.J."/>
            <person name="Klee K."/>
            <person name="Lai H."/>
            <person name="Lang C."/>
            <person name="Lin S."/>
            <person name="Macmil S.L."/>
            <person name="Magdelenat G."/>
            <person name="Matthews L."/>
            <person name="McCorrison J."/>
            <person name="Monaghan E.L."/>
            <person name="Mun J.H."/>
            <person name="Najar F.Z."/>
            <person name="Nicholson C."/>
            <person name="Noirot C."/>
            <person name="O'Bleness M."/>
            <person name="Paule C.R."/>
            <person name="Poulain J."/>
            <person name="Prion F."/>
            <person name="Qin B."/>
            <person name="Qu C."/>
            <person name="Retzel E.F."/>
            <person name="Riddle C."/>
            <person name="Sallet E."/>
            <person name="Samain S."/>
            <person name="Samson N."/>
            <person name="Sanders I."/>
            <person name="Saurat O."/>
            <person name="Scarpelli C."/>
            <person name="Schiex T."/>
            <person name="Segurens B."/>
            <person name="Severin A.J."/>
            <person name="Sherrier D.J."/>
            <person name="Shi R."/>
            <person name="Sims S."/>
            <person name="Singer S.R."/>
            <person name="Sinharoy S."/>
            <person name="Sterck L."/>
            <person name="Viollet A."/>
            <person name="Wang B.B."/>
            <person name="Wang K."/>
            <person name="Wang M."/>
            <person name="Wang X."/>
            <person name="Warfsmann J."/>
            <person name="Weissenbach J."/>
            <person name="White D.D."/>
            <person name="White J.D."/>
            <person name="Wiley G.B."/>
            <person name="Wincker P."/>
            <person name="Xing Y."/>
            <person name="Yang L."/>
            <person name="Yao Z."/>
            <person name="Ying F."/>
            <person name="Zhai J."/>
            <person name="Zhou L."/>
            <person name="Zuber A."/>
            <person name="Denarie J."/>
            <person name="Dixon R.A."/>
            <person name="May G.D."/>
            <person name="Schwartz D.C."/>
            <person name="Rogers J."/>
            <person name="Quetier F."/>
            <person name="Town C.D."/>
            <person name="Roe B.A."/>
        </authorList>
    </citation>
    <scope>NUCLEOTIDE SEQUENCE [LARGE SCALE GENOMIC DNA]</scope>
    <source>
        <strain evidence="2">A17</strain>
        <strain evidence="3 4">cv. Jemalong A17</strain>
    </source>
</reference>
<feature type="non-terminal residue" evidence="2">
    <location>
        <position position="180"/>
    </location>
</feature>
<evidence type="ECO:0000313" key="3">
    <source>
        <dbReference type="EnsemblPlants" id="KEH15266"/>
    </source>
</evidence>
<dbReference type="Pfam" id="PF03691">
    <property type="entry name" value="UPF0167"/>
    <property type="match status" value="1"/>
</dbReference>
<accession>A0A072TDF2</accession>
<feature type="compositionally biased region" description="Basic residues" evidence="1">
    <location>
        <begin position="115"/>
        <end position="124"/>
    </location>
</feature>
<feature type="non-terminal residue" evidence="2">
    <location>
        <position position="1"/>
    </location>
</feature>
<dbReference type="AlphaFoldDB" id="A0A072TDF2"/>
<reference evidence="2 4" key="2">
    <citation type="journal article" date="2014" name="BMC Genomics">
        <title>An improved genome release (version Mt4.0) for the model legume Medicago truncatula.</title>
        <authorList>
            <person name="Tang H."/>
            <person name="Krishnakumar V."/>
            <person name="Bidwell S."/>
            <person name="Rosen B."/>
            <person name="Chan A."/>
            <person name="Zhou S."/>
            <person name="Gentzbittel L."/>
            <person name="Childs K.L."/>
            <person name="Yandell M."/>
            <person name="Gundlach H."/>
            <person name="Mayer K.F."/>
            <person name="Schwartz D.C."/>
            <person name="Town C.D."/>
        </authorList>
    </citation>
    <scope>GENOME REANNOTATION</scope>
    <source>
        <strain evidence="2">A17</strain>
        <strain evidence="3 4">cv. Jemalong A17</strain>
    </source>
</reference>
<protein>
    <submittedName>
        <fullName evidence="2 3">Uncharacterized protein</fullName>
    </submittedName>
</protein>
<dbReference type="InterPro" id="IPR005363">
    <property type="entry name" value="UPF0167"/>
</dbReference>
<dbReference type="EMBL" id="KL404277">
    <property type="protein sequence ID" value="KEH15266.1"/>
    <property type="molecule type" value="Genomic_DNA"/>
</dbReference>
<feature type="region of interest" description="Disordered" evidence="1">
    <location>
        <begin position="114"/>
        <end position="144"/>
    </location>
</feature>
<dbReference type="EnsemblPlants" id="KEH15266">
    <property type="protein sequence ID" value="KEH15266"/>
    <property type="gene ID" value="MTR_1553s0010"/>
</dbReference>
<proteinExistence type="predicted"/>
<sequence>YHPDPLATGSVIRSDARCVCCGDARGYVYAGPVYAVDEYENCLCPRCIAHGSAQPSVARTASAAANATKCPTRSSAKSLVVRRAFGVGSRSGGGRIAAMPRSSSAVRVPENCARSARRQSRRFGNRPDSTRARSGSVALPHSTRTVHRPRICSAVSVAANPAATRIAFDGLAHGIARRSP</sequence>
<evidence type="ECO:0000256" key="1">
    <source>
        <dbReference type="SAM" id="MobiDB-lite"/>
    </source>
</evidence>
<organism evidence="2 4">
    <name type="scientific">Medicago truncatula</name>
    <name type="common">Barrel medic</name>
    <name type="synonym">Medicago tribuloides</name>
    <dbReference type="NCBI Taxonomy" id="3880"/>
    <lineage>
        <taxon>Eukaryota</taxon>
        <taxon>Viridiplantae</taxon>
        <taxon>Streptophyta</taxon>
        <taxon>Embryophyta</taxon>
        <taxon>Tracheophyta</taxon>
        <taxon>Spermatophyta</taxon>
        <taxon>Magnoliopsida</taxon>
        <taxon>eudicotyledons</taxon>
        <taxon>Gunneridae</taxon>
        <taxon>Pentapetalae</taxon>
        <taxon>rosids</taxon>
        <taxon>fabids</taxon>
        <taxon>Fabales</taxon>
        <taxon>Fabaceae</taxon>
        <taxon>Papilionoideae</taxon>
        <taxon>50 kb inversion clade</taxon>
        <taxon>NPAAA clade</taxon>
        <taxon>Hologalegina</taxon>
        <taxon>IRL clade</taxon>
        <taxon>Trifolieae</taxon>
        <taxon>Medicago</taxon>
    </lineage>
</organism>
<dbReference type="Proteomes" id="UP000002051">
    <property type="component" value="Unassembled WGS sequence"/>
</dbReference>
<evidence type="ECO:0000313" key="2">
    <source>
        <dbReference type="EMBL" id="KEH15266.1"/>
    </source>
</evidence>
<dbReference type="HOGENOM" id="CLU_1500094_0_0_1"/>
<evidence type="ECO:0000313" key="4">
    <source>
        <dbReference type="Proteomes" id="UP000002051"/>
    </source>
</evidence>
<keyword evidence="4" id="KW-1185">Reference proteome</keyword>
<reference evidence="3" key="3">
    <citation type="submission" date="2015-06" db="UniProtKB">
        <authorList>
            <consortium name="EnsemblPlants"/>
        </authorList>
    </citation>
    <scope>IDENTIFICATION</scope>
    <source>
        <strain evidence="3">cv. Jemalong A17</strain>
    </source>
</reference>